<dbReference type="EMBL" id="LYPA01000080">
    <property type="protein sequence ID" value="OBR62276.1"/>
    <property type="molecule type" value="Genomic_DNA"/>
</dbReference>
<dbReference type="Gene3D" id="3.40.50.300">
    <property type="entry name" value="P-loop containing nucleotide triphosphate hydrolases"/>
    <property type="match status" value="1"/>
</dbReference>
<keyword evidence="3" id="KW-0547">Nucleotide-binding</keyword>
<dbReference type="PROSITE" id="PS50893">
    <property type="entry name" value="ABC_TRANSPORTER_2"/>
    <property type="match status" value="1"/>
</dbReference>
<feature type="domain" description="ABC transporter" evidence="5">
    <location>
        <begin position="11"/>
        <end position="236"/>
    </location>
</feature>
<evidence type="ECO:0000259" key="5">
    <source>
        <dbReference type="PROSITE" id="PS50893"/>
    </source>
</evidence>
<dbReference type="InterPro" id="IPR027417">
    <property type="entry name" value="P-loop_NTPase"/>
</dbReference>
<keyword evidence="2" id="KW-0813">Transport</keyword>
<gene>
    <name evidence="6" type="ORF">A7K91_01230</name>
</gene>
<evidence type="ECO:0000256" key="2">
    <source>
        <dbReference type="ARBA" id="ARBA00022448"/>
    </source>
</evidence>
<dbReference type="InterPro" id="IPR003593">
    <property type="entry name" value="AAA+_ATPase"/>
</dbReference>
<organism evidence="6 7">
    <name type="scientific">Paenibacillus oryzae</name>
    <dbReference type="NCBI Taxonomy" id="1844972"/>
    <lineage>
        <taxon>Bacteria</taxon>
        <taxon>Bacillati</taxon>
        <taxon>Bacillota</taxon>
        <taxon>Bacilli</taxon>
        <taxon>Bacillales</taxon>
        <taxon>Paenibacillaceae</taxon>
        <taxon>Paenibacillus</taxon>
    </lineage>
</organism>
<dbReference type="InterPro" id="IPR003439">
    <property type="entry name" value="ABC_transporter-like_ATP-bd"/>
</dbReference>
<dbReference type="PANTHER" id="PTHR42711:SF5">
    <property type="entry name" value="ABC TRANSPORTER ATP-BINDING PROTEIN NATA"/>
    <property type="match status" value="1"/>
</dbReference>
<sequence length="316" mass="34607">MEGQGRETFALELDGIVKRYGNLIAVDGISLRIAKRQLYAVLGPNGAGKSTLISIAMGLVKADSGHVRLNGASEAAGLSQVGLCPQELVIWEGLTVWEQLLFMGSMHGVQRTIARRRADELLEALGLMDKKRVMASALSGGMKRRLNIMLALMHDPSVVILDEPHAGLDPQSRIWVRDFLKNLSADKTVIVTTHDMEETEKIADRAVIIDRGRVLAEDTPSNLIRSVYPAHLLELSLDGYGSQAEEITKLLAAGFPGLMQQGRMLRAESDNPLRLAGQIRERLTLAGIRDGNGEIRIRNANLEDVFIAMTGRGLRE</sequence>
<evidence type="ECO:0000256" key="1">
    <source>
        <dbReference type="ARBA" id="ARBA00005417"/>
    </source>
</evidence>
<evidence type="ECO:0000256" key="3">
    <source>
        <dbReference type="ARBA" id="ARBA00022741"/>
    </source>
</evidence>
<dbReference type="Pfam" id="PF00005">
    <property type="entry name" value="ABC_tran"/>
    <property type="match status" value="1"/>
</dbReference>
<comment type="caution">
    <text evidence="6">The sequence shown here is derived from an EMBL/GenBank/DDBJ whole genome shotgun (WGS) entry which is preliminary data.</text>
</comment>
<dbReference type="Proteomes" id="UP000092024">
    <property type="component" value="Unassembled WGS sequence"/>
</dbReference>
<evidence type="ECO:0000313" key="7">
    <source>
        <dbReference type="Proteomes" id="UP000092024"/>
    </source>
</evidence>
<dbReference type="RefSeq" id="WP_068687135.1">
    <property type="nucleotide sequence ID" value="NZ_LYPA01000080.1"/>
</dbReference>
<dbReference type="GO" id="GO:0016887">
    <property type="term" value="F:ATP hydrolysis activity"/>
    <property type="evidence" value="ECO:0007669"/>
    <property type="project" value="InterPro"/>
</dbReference>
<keyword evidence="7" id="KW-1185">Reference proteome</keyword>
<proteinExistence type="inferred from homology"/>
<dbReference type="SUPFAM" id="SSF52540">
    <property type="entry name" value="P-loop containing nucleoside triphosphate hydrolases"/>
    <property type="match status" value="1"/>
</dbReference>
<dbReference type="SMART" id="SM00382">
    <property type="entry name" value="AAA"/>
    <property type="match status" value="1"/>
</dbReference>
<dbReference type="PANTHER" id="PTHR42711">
    <property type="entry name" value="ABC TRANSPORTER ATP-BINDING PROTEIN"/>
    <property type="match status" value="1"/>
</dbReference>
<dbReference type="OrthoDB" id="9804819at2"/>
<comment type="similarity">
    <text evidence="1">Belongs to the ABC transporter superfamily.</text>
</comment>
<dbReference type="AlphaFoldDB" id="A0A1A5Y9H4"/>
<keyword evidence="4" id="KW-0067">ATP-binding</keyword>
<protein>
    <recommendedName>
        <fullName evidence="5">ABC transporter domain-containing protein</fullName>
    </recommendedName>
</protein>
<dbReference type="STRING" id="1844972.A7K91_01230"/>
<dbReference type="GO" id="GO:0005524">
    <property type="term" value="F:ATP binding"/>
    <property type="evidence" value="ECO:0007669"/>
    <property type="project" value="UniProtKB-KW"/>
</dbReference>
<name>A0A1A5Y9H4_9BACL</name>
<dbReference type="InterPro" id="IPR050763">
    <property type="entry name" value="ABC_transporter_ATP-binding"/>
</dbReference>
<evidence type="ECO:0000313" key="6">
    <source>
        <dbReference type="EMBL" id="OBR62276.1"/>
    </source>
</evidence>
<evidence type="ECO:0000256" key="4">
    <source>
        <dbReference type="ARBA" id="ARBA00022840"/>
    </source>
</evidence>
<accession>A0A1A5Y9H4</accession>
<reference evidence="6 7" key="1">
    <citation type="submission" date="2016-05" db="EMBL/GenBank/DDBJ databases">
        <title>Paenibacillus oryzae. sp. nov., isolated from the rice root.</title>
        <authorList>
            <person name="Zhang J."/>
            <person name="Zhang X."/>
        </authorList>
    </citation>
    <scope>NUCLEOTIDE SEQUENCE [LARGE SCALE GENOMIC DNA]</scope>
    <source>
        <strain evidence="6 7">1DrF-4</strain>
    </source>
</reference>